<evidence type="ECO:0000256" key="8">
    <source>
        <dbReference type="ARBA" id="ARBA00022741"/>
    </source>
</evidence>
<dbReference type="SUPFAM" id="SSF158472">
    <property type="entry name" value="HAMP domain-like"/>
    <property type="match status" value="1"/>
</dbReference>
<dbReference type="Gene3D" id="3.30.565.10">
    <property type="entry name" value="Histidine kinase-like ATPase, C-terminal domain"/>
    <property type="match status" value="1"/>
</dbReference>
<dbReference type="SUPFAM" id="SSF47384">
    <property type="entry name" value="Homodimeric domain of signal transducing histidine kinase"/>
    <property type="match status" value="1"/>
</dbReference>
<proteinExistence type="predicted"/>
<evidence type="ECO:0000313" key="17">
    <source>
        <dbReference type="EMBL" id="UQZ85287.1"/>
    </source>
</evidence>
<dbReference type="SUPFAM" id="SSF55874">
    <property type="entry name" value="ATPase domain of HSP90 chaperone/DNA topoisomerase II/histidine kinase"/>
    <property type="match status" value="1"/>
</dbReference>
<dbReference type="PANTHER" id="PTHR45436">
    <property type="entry name" value="SENSOR HISTIDINE KINASE YKOH"/>
    <property type="match status" value="1"/>
</dbReference>
<sequence>MRLRTKITLLIASSIVIVLFLFNIVTYYMVVRITTRSEITLLWNAAQTLASQPNFFHRELWGEESWLRPLLVPQEMIRFIDTNSNIVVQLDSSGQLADLPVQFDTRSISKTLWTKNALIAYIQMPIMGPEETLLGALQISRKLDTLNEYLTVLITVLMFTTAGAALLSIVGGMYFARVILQPIHELGQIMESIQKNGIFKRVVLPPSRHRDELGRLTHTFNAMIGKLENSFLRQQQFLADASHELKTPLTVIESYADLLQRWGGKDAALREEAIEAIRSEAGRLRNLTHSLLVIANMEADPHRPMIDFELADLVRTTAASLQRTFRREIRFSNELQFHTMHGNPEKVKQLVIILLDNAIKYSQKPVEITLKHDPRDPYIVELQVTDRGIGIEEAEIPRLFDRFYRVDQARSRSTGGSGLGLAIARKIVQSHQGTISIASRPGQGTRVTVRLPLHAAAHALPSEQDHDG</sequence>
<dbReference type="CDD" id="cd06225">
    <property type="entry name" value="HAMP"/>
    <property type="match status" value="1"/>
</dbReference>
<evidence type="ECO:0000256" key="14">
    <source>
        <dbReference type="SAM" id="Phobius"/>
    </source>
</evidence>
<feature type="domain" description="HAMP" evidence="16">
    <location>
        <begin position="177"/>
        <end position="232"/>
    </location>
</feature>
<feature type="transmembrane region" description="Helical" evidence="14">
    <location>
        <begin position="149"/>
        <end position="176"/>
    </location>
</feature>
<evidence type="ECO:0000256" key="9">
    <source>
        <dbReference type="ARBA" id="ARBA00022777"/>
    </source>
</evidence>
<dbReference type="Gene3D" id="1.10.287.130">
    <property type="match status" value="1"/>
</dbReference>
<feature type="domain" description="Histidine kinase" evidence="15">
    <location>
        <begin position="240"/>
        <end position="455"/>
    </location>
</feature>
<dbReference type="PROSITE" id="PS50109">
    <property type="entry name" value="HIS_KIN"/>
    <property type="match status" value="1"/>
</dbReference>
<evidence type="ECO:0000256" key="1">
    <source>
        <dbReference type="ARBA" id="ARBA00000085"/>
    </source>
</evidence>
<dbReference type="Pfam" id="PF00512">
    <property type="entry name" value="HisKA"/>
    <property type="match status" value="1"/>
</dbReference>
<dbReference type="CDD" id="cd00082">
    <property type="entry name" value="HisKA"/>
    <property type="match status" value="1"/>
</dbReference>
<dbReference type="PANTHER" id="PTHR45436:SF5">
    <property type="entry name" value="SENSOR HISTIDINE KINASE TRCS"/>
    <property type="match status" value="1"/>
</dbReference>
<dbReference type="SMART" id="SM00387">
    <property type="entry name" value="HATPase_c"/>
    <property type="match status" value="1"/>
</dbReference>
<dbReference type="InterPro" id="IPR003594">
    <property type="entry name" value="HATPase_dom"/>
</dbReference>
<dbReference type="SMART" id="SM00388">
    <property type="entry name" value="HisKA"/>
    <property type="match status" value="1"/>
</dbReference>
<dbReference type="InterPro" id="IPR005467">
    <property type="entry name" value="His_kinase_dom"/>
</dbReference>
<evidence type="ECO:0000259" key="15">
    <source>
        <dbReference type="PROSITE" id="PS50109"/>
    </source>
</evidence>
<dbReference type="RefSeq" id="WP_249860945.1">
    <property type="nucleotide sequence ID" value="NZ_CP027059.1"/>
</dbReference>
<dbReference type="SMART" id="SM00304">
    <property type="entry name" value="HAMP"/>
    <property type="match status" value="1"/>
</dbReference>
<keyword evidence="11 14" id="KW-1133">Transmembrane helix</keyword>
<keyword evidence="13 14" id="KW-0472">Membrane</keyword>
<evidence type="ECO:0000256" key="11">
    <source>
        <dbReference type="ARBA" id="ARBA00022989"/>
    </source>
</evidence>
<reference evidence="17" key="1">
    <citation type="submission" date="2018-02" db="EMBL/GenBank/DDBJ databases">
        <authorList>
            <person name="Kim S.-K."/>
            <person name="Jung H.-I."/>
            <person name="Lee S.-W."/>
        </authorList>
    </citation>
    <scope>NUCLEOTIDE SEQUENCE</scope>
    <source>
        <strain evidence="17">SK3146</strain>
    </source>
</reference>
<evidence type="ECO:0000256" key="5">
    <source>
        <dbReference type="ARBA" id="ARBA00022553"/>
    </source>
</evidence>
<dbReference type="InterPro" id="IPR003661">
    <property type="entry name" value="HisK_dim/P_dom"/>
</dbReference>
<evidence type="ECO:0000256" key="10">
    <source>
        <dbReference type="ARBA" id="ARBA00022840"/>
    </source>
</evidence>
<keyword evidence="10" id="KW-0067">ATP-binding</keyword>
<dbReference type="EC" id="2.7.13.3" evidence="3"/>
<keyword evidence="9 17" id="KW-0418">Kinase</keyword>
<evidence type="ECO:0000256" key="6">
    <source>
        <dbReference type="ARBA" id="ARBA00022679"/>
    </source>
</evidence>
<dbReference type="PRINTS" id="PR00344">
    <property type="entry name" value="BCTRLSENSOR"/>
</dbReference>
<keyword evidence="18" id="KW-1185">Reference proteome</keyword>
<dbReference type="CDD" id="cd00075">
    <property type="entry name" value="HATPase"/>
    <property type="match status" value="1"/>
</dbReference>
<keyword evidence="4" id="KW-1003">Cell membrane</keyword>
<keyword evidence="6 17" id="KW-0808">Transferase</keyword>
<keyword evidence="7 14" id="KW-0812">Transmembrane</keyword>
<feature type="transmembrane region" description="Helical" evidence="14">
    <location>
        <begin position="7"/>
        <end position="30"/>
    </location>
</feature>
<dbReference type="Proteomes" id="UP001057134">
    <property type="component" value="Chromosome"/>
</dbReference>
<keyword evidence="5" id="KW-0597">Phosphoprotein</keyword>
<organism evidence="17 18">
    <name type="scientific">Paenibacillus konkukensis</name>
    <dbReference type="NCBI Taxonomy" id="2020716"/>
    <lineage>
        <taxon>Bacteria</taxon>
        <taxon>Bacillati</taxon>
        <taxon>Bacillota</taxon>
        <taxon>Bacilli</taxon>
        <taxon>Bacillales</taxon>
        <taxon>Paenibacillaceae</taxon>
        <taxon>Paenibacillus</taxon>
    </lineage>
</organism>
<dbReference type="InterPro" id="IPR003660">
    <property type="entry name" value="HAMP_dom"/>
</dbReference>
<dbReference type="PROSITE" id="PS50885">
    <property type="entry name" value="HAMP"/>
    <property type="match status" value="1"/>
</dbReference>
<dbReference type="Pfam" id="PF02518">
    <property type="entry name" value="HATPase_c"/>
    <property type="match status" value="1"/>
</dbReference>
<name>A0ABY4RS61_9BACL</name>
<evidence type="ECO:0000256" key="2">
    <source>
        <dbReference type="ARBA" id="ARBA00004651"/>
    </source>
</evidence>
<dbReference type="EMBL" id="CP027059">
    <property type="protein sequence ID" value="UQZ85287.1"/>
    <property type="molecule type" value="Genomic_DNA"/>
</dbReference>
<accession>A0ABY4RS61</accession>
<evidence type="ECO:0000259" key="16">
    <source>
        <dbReference type="PROSITE" id="PS50885"/>
    </source>
</evidence>
<evidence type="ECO:0000256" key="3">
    <source>
        <dbReference type="ARBA" id="ARBA00012438"/>
    </source>
</evidence>
<comment type="catalytic activity">
    <reaction evidence="1">
        <text>ATP + protein L-histidine = ADP + protein N-phospho-L-histidine.</text>
        <dbReference type="EC" id="2.7.13.3"/>
    </reaction>
</comment>
<evidence type="ECO:0000256" key="13">
    <source>
        <dbReference type="ARBA" id="ARBA00023136"/>
    </source>
</evidence>
<evidence type="ECO:0000256" key="4">
    <source>
        <dbReference type="ARBA" id="ARBA00022475"/>
    </source>
</evidence>
<dbReference type="InterPro" id="IPR050428">
    <property type="entry name" value="TCS_sensor_his_kinase"/>
</dbReference>
<evidence type="ECO:0000313" key="18">
    <source>
        <dbReference type="Proteomes" id="UP001057134"/>
    </source>
</evidence>
<keyword evidence="12" id="KW-0902">Two-component regulatory system</keyword>
<dbReference type="Pfam" id="PF00672">
    <property type="entry name" value="HAMP"/>
    <property type="match status" value="1"/>
</dbReference>
<evidence type="ECO:0000256" key="7">
    <source>
        <dbReference type="ARBA" id="ARBA00022692"/>
    </source>
</evidence>
<protein>
    <recommendedName>
        <fullName evidence="3">histidine kinase</fullName>
        <ecNumber evidence="3">2.7.13.3</ecNumber>
    </recommendedName>
</protein>
<dbReference type="Gene3D" id="6.10.340.10">
    <property type="match status" value="1"/>
</dbReference>
<reference evidence="17" key="2">
    <citation type="journal article" date="2021" name="J Anim Sci Technol">
        <title>Complete genome sequence of Paenibacillus konkukensis sp. nov. SK3146 as a potential probiotic strain.</title>
        <authorList>
            <person name="Jung H.I."/>
            <person name="Park S."/>
            <person name="Niu K.M."/>
            <person name="Lee S.W."/>
            <person name="Kothari D."/>
            <person name="Yi K.J."/>
            <person name="Kim S.K."/>
        </authorList>
    </citation>
    <scope>NUCLEOTIDE SEQUENCE</scope>
    <source>
        <strain evidence="17">SK3146</strain>
    </source>
</reference>
<dbReference type="InterPro" id="IPR036097">
    <property type="entry name" value="HisK_dim/P_sf"/>
</dbReference>
<gene>
    <name evidence="17" type="primary">arlS_2</name>
    <name evidence="17" type="ORF">SK3146_04576</name>
</gene>
<dbReference type="InterPro" id="IPR036890">
    <property type="entry name" value="HATPase_C_sf"/>
</dbReference>
<keyword evidence="8" id="KW-0547">Nucleotide-binding</keyword>
<evidence type="ECO:0000256" key="12">
    <source>
        <dbReference type="ARBA" id="ARBA00023012"/>
    </source>
</evidence>
<dbReference type="GO" id="GO:0004673">
    <property type="term" value="F:protein histidine kinase activity"/>
    <property type="evidence" value="ECO:0007669"/>
    <property type="project" value="UniProtKB-EC"/>
</dbReference>
<comment type="subcellular location">
    <subcellularLocation>
        <location evidence="2">Cell membrane</location>
        <topology evidence="2">Multi-pass membrane protein</topology>
    </subcellularLocation>
</comment>
<dbReference type="InterPro" id="IPR004358">
    <property type="entry name" value="Sig_transdc_His_kin-like_C"/>
</dbReference>